<comment type="similarity">
    <text evidence="1 7">Belongs to the peptidase M3 family.</text>
</comment>
<feature type="domain" description="Peptidase M3A/M3B catalytic" evidence="8">
    <location>
        <begin position="227"/>
        <end position="670"/>
    </location>
</feature>
<dbReference type="Proteomes" id="UP000238338">
    <property type="component" value="Unassembled WGS sequence"/>
</dbReference>
<dbReference type="SUPFAM" id="SSF55486">
    <property type="entry name" value="Metalloproteases ('zincins'), catalytic domain"/>
    <property type="match status" value="1"/>
</dbReference>
<keyword evidence="4 7" id="KW-0378">Hydrolase</keyword>
<name>A0A2S8S2U3_9RHOB</name>
<dbReference type="GO" id="GO:0004180">
    <property type="term" value="F:carboxypeptidase activity"/>
    <property type="evidence" value="ECO:0007669"/>
    <property type="project" value="TreeGrafter"/>
</dbReference>
<dbReference type="InterPro" id="IPR045090">
    <property type="entry name" value="Pept_M3A_M3B"/>
</dbReference>
<dbReference type="AlphaFoldDB" id="A0A2S8S2U3"/>
<comment type="caution">
    <text evidence="9">The sequence shown here is derived from an EMBL/GenBank/DDBJ whole genome shotgun (WGS) entry which is preliminary data.</text>
</comment>
<dbReference type="FunFam" id="3.40.390.10:FF:000009">
    <property type="entry name" value="Oligopeptidase A"/>
    <property type="match status" value="1"/>
</dbReference>
<dbReference type="InterPro" id="IPR024077">
    <property type="entry name" value="Neurolysin/TOP_dom2"/>
</dbReference>
<evidence type="ECO:0000256" key="2">
    <source>
        <dbReference type="ARBA" id="ARBA00022670"/>
    </source>
</evidence>
<reference evidence="9 10" key="1">
    <citation type="submission" date="2018-02" db="EMBL/GenBank/DDBJ databases">
        <title>Genomic Encyclopedia of Archaeal and Bacterial Type Strains, Phase II (KMG-II): from individual species to whole genera.</title>
        <authorList>
            <person name="Goeker M."/>
        </authorList>
    </citation>
    <scope>NUCLEOTIDE SEQUENCE [LARGE SCALE GENOMIC DNA]</scope>
    <source>
        <strain evidence="9 10">DSM 18921</strain>
    </source>
</reference>
<protein>
    <submittedName>
        <fullName evidence="9">Peptidyl-dipeptidase Dcp</fullName>
    </submittedName>
</protein>
<evidence type="ECO:0000313" key="9">
    <source>
        <dbReference type="EMBL" id="PQV55121.1"/>
    </source>
</evidence>
<evidence type="ECO:0000256" key="1">
    <source>
        <dbReference type="ARBA" id="ARBA00006040"/>
    </source>
</evidence>
<dbReference type="Pfam" id="PF01432">
    <property type="entry name" value="Peptidase_M3"/>
    <property type="match status" value="1"/>
</dbReference>
<dbReference type="InterPro" id="IPR024080">
    <property type="entry name" value="Neurolysin/TOP_N"/>
</dbReference>
<keyword evidence="10" id="KW-1185">Reference proteome</keyword>
<evidence type="ECO:0000256" key="6">
    <source>
        <dbReference type="ARBA" id="ARBA00023049"/>
    </source>
</evidence>
<gene>
    <name evidence="9" type="ORF">LX70_03639</name>
</gene>
<dbReference type="Gene3D" id="3.40.390.10">
    <property type="entry name" value="Collagenase (Catalytic Domain)"/>
    <property type="match status" value="1"/>
</dbReference>
<evidence type="ECO:0000256" key="4">
    <source>
        <dbReference type="ARBA" id="ARBA00022801"/>
    </source>
</evidence>
<dbReference type="RefSeq" id="WP_105516189.1">
    <property type="nucleotide sequence ID" value="NZ_PVEP01000011.1"/>
</dbReference>
<keyword evidence="5 7" id="KW-0862">Zinc</keyword>
<comment type="cofactor">
    <cofactor evidence="7">
        <name>Zn(2+)</name>
        <dbReference type="ChEBI" id="CHEBI:29105"/>
    </cofactor>
    <text evidence="7">Binds 1 zinc ion.</text>
</comment>
<accession>A0A2S8S2U3</accession>
<dbReference type="EMBL" id="PVEP01000011">
    <property type="protein sequence ID" value="PQV55121.1"/>
    <property type="molecule type" value="Genomic_DNA"/>
</dbReference>
<evidence type="ECO:0000256" key="3">
    <source>
        <dbReference type="ARBA" id="ARBA00022723"/>
    </source>
</evidence>
<keyword evidence="2 7" id="KW-0645">Protease</keyword>
<dbReference type="PANTHER" id="PTHR43660:SF1">
    <property type="entry name" value="DIPEPTIDYL CARBOXYPEPTIDASE"/>
    <property type="match status" value="1"/>
</dbReference>
<sequence>MTNPLLEPWTGPFQLPPFPAIRDEDFGPAFEAGLAEARRNIAKIAGSAEAPTFANTIEALELAEEVLDRVSGVFYNLAGADSTPAREALQRELAPKMAAFSSEVTMNADLFARIDTLWQGQDTLTLTDEQRRVLELYRRMFVRAGAALDEAGRKRMAEVKELLAVLSTQFSQNLLADERDWFLPLEKADLEGLPGFVVTAARSAAAERGREGHVLTLSRSLIVPFLQFSSRRDLRETAWRAWVARGANGGETDNRALAAEILKLREERAKLLGYDSFAAYKLETEMAKTPGAVRDLLMRVWEPARAKAEADGAVLTGMMQGDGVNGPLEPWDWRYYSEKRRLAEHDLDEAELKPYFGLDAMIQAAFDTAHRLFGLDFKPLDLTLYHPDARAWEVTRDGRHMAVFIGDYFARGSKRSGAWCSSFRGQRKLGGDRRPVVVNVCNFAKPAAGEPALLSWDDARTLFHEFGHALHAMLSDVTYGFIAGTSVARDFVELPSQLYEHWLEVPQVLDRHARHAATGAPMPADLRDRLIAAATYDQGFATVEYIASALVDLAFHEGAAPADPMAVQAGVLEKIGMPAAIPMRHATPHFAHVFSGDGYSSGYYSYMWSEVMDADAFDAFREAGDAFDPATAKRLEEAILSAGGSREADTLYRAFRGRMPGVEPLLRGRGLVDAG</sequence>
<keyword evidence="6 7" id="KW-0482">Metalloprotease</keyword>
<dbReference type="CDD" id="cd06456">
    <property type="entry name" value="M3A_DCP"/>
    <property type="match status" value="1"/>
</dbReference>
<dbReference type="OrthoDB" id="9773538at2"/>
<dbReference type="GO" id="GO:0004222">
    <property type="term" value="F:metalloendopeptidase activity"/>
    <property type="evidence" value="ECO:0007669"/>
    <property type="project" value="InterPro"/>
</dbReference>
<dbReference type="PANTHER" id="PTHR43660">
    <property type="entry name" value="DIPEPTIDYL CARBOXYPEPTIDASE"/>
    <property type="match status" value="1"/>
</dbReference>
<dbReference type="Gene3D" id="1.10.1370.10">
    <property type="entry name" value="Neurolysin, domain 3"/>
    <property type="match status" value="1"/>
</dbReference>
<dbReference type="InterPro" id="IPR001567">
    <property type="entry name" value="Pept_M3A_M3B_dom"/>
</dbReference>
<organism evidence="9 10">
    <name type="scientific">Albidovulum denitrificans</name>
    <dbReference type="NCBI Taxonomy" id="404881"/>
    <lineage>
        <taxon>Bacteria</taxon>
        <taxon>Pseudomonadati</taxon>
        <taxon>Pseudomonadota</taxon>
        <taxon>Alphaproteobacteria</taxon>
        <taxon>Rhodobacterales</taxon>
        <taxon>Paracoccaceae</taxon>
        <taxon>Albidovulum</taxon>
    </lineage>
</organism>
<dbReference type="InterPro" id="IPR034005">
    <property type="entry name" value="M3A_DCP"/>
</dbReference>
<evidence type="ECO:0000256" key="7">
    <source>
        <dbReference type="RuleBase" id="RU003435"/>
    </source>
</evidence>
<keyword evidence="3 7" id="KW-0479">Metal-binding</keyword>
<evidence type="ECO:0000256" key="5">
    <source>
        <dbReference type="ARBA" id="ARBA00022833"/>
    </source>
</evidence>
<dbReference type="GO" id="GO:0006508">
    <property type="term" value="P:proteolysis"/>
    <property type="evidence" value="ECO:0007669"/>
    <property type="project" value="UniProtKB-KW"/>
</dbReference>
<evidence type="ECO:0000259" key="8">
    <source>
        <dbReference type="Pfam" id="PF01432"/>
    </source>
</evidence>
<dbReference type="GO" id="GO:0005829">
    <property type="term" value="C:cytosol"/>
    <property type="evidence" value="ECO:0007669"/>
    <property type="project" value="TreeGrafter"/>
</dbReference>
<dbReference type="Gene3D" id="1.20.1050.40">
    <property type="entry name" value="Endopeptidase. Chain P, domain 1"/>
    <property type="match status" value="1"/>
</dbReference>
<evidence type="ECO:0000313" key="10">
    <source>
        <dbReference type="Proteomes" id="UP000238338"/>
    </source>
</evidence>
<dbReference type="GO" id="GO:0046872">
    <property type="term" value="F:metal ion binding"/>
    <property type="evidence" value="ECO:0007669"/>
    <property type="project" value="UniProtKB-UniRule"/>
</dbReference>
<proteinExistence type="inferred from homology"/>
<dbReference type="InterPro" id="IPR024079">
    <property type="entry name" value="MetalloPept_cat_dom_sf"/>
</dbReference>